<organism evidence="1 2">
    <name type="scientific">Megaselia scalaris</name>
    <name type="common">Humpbacked fly</name>
    <name type="synonym">Phora scalaris</name>
    <dbReference type="NCBI Taxonomy" id="36166"/>
    <lineage>
        <taxon>Eukaryota</taxon>
        <taxon>Metazoa</taxon>
        <taxon>Ecdysozoa</taxon>
        <taxon>Arthropoda</taxon>
        <taxon>Hexapoda</taxon>
        <taxon>Insecta</taxon>
        <taxon>Pterygota</taxon>
        <taxon>Neoptera</taxon>
        <taxon>Endopterygota</taxon>
        <taxon>Diptera</taxon>
        <taxon>Brachycera</taxon>
        <taxon>Muscomorpha</taxon>
        <taxon>Platypezoidea</taxon>
        <taxon>Phoridae</taxon>
        <taxon>Megaseliini</taxon>
        <taxon>Megaselia</taxon>
    </lineage>
</organism>
<dbReference type="EMBL" id="CAQQ02146365">
    <property type="status" value="NOT_ANNOTATED_CDS"/>
    <property type="molecule type" value="Genomic_DNA"/>
</dbReference>
<keyword evidence="2" id="KW-1185">Reference proteome</keyword>
<evidence type="ECO:0000313" key="1">
    <source>
        <dbReference type="EnsemblMetazoa" id="MESCA000258-PA"/>
    </source>
</evidence>
<accession>T1GAK0</accession>
<proteinExistence type="predicted"/>
<dbReference type="HOGENOM" id="CLU_2471640_0_0_1"/>
<evidence type="ECO:0000313" key="2">
    <source>
        <dbReference type="Proteomes" id="UP000015102"/>
    </source>
</evidence>
<protein>
    <submittedName>
        <fullName evidence="1">Uncharacterized protein</fullName>
    </submittedName>
</protein>
<dbReference type="Proteomes" id="UP000015102">
    <property type="component" value="Unassembled WGS sequence"/>
</dbReference>
<name>T1GAK0_MEGSC</name>
<dbReference type="EMBL" id="CAQQ02146366">
    <property type="status" value="NOT_ANNOTATED_CDS"/>
    <property type="molecule type" value="Genomic_DNA"/>
</dbReference>
<sequence>MHLISVGNERILLSIYLTKNLCIAFETSKPNAKIRNQLQTEIEEHDLIAKDISPPHDHESTLKTAYKHTKAKLLSFSQRMHSPQKDSG</sequence>
<dbReference type="EnsemblMetazoa" id="MESCA000258-RA">
    <property type="protein sequence ID" value="MESCA000258-PA"/>
    <property type="gene ID" value="MESCA000258"/>
</dbReference>
<reference evidence="2" key="1">
    <citation type="submission" date="2013-02" db="EMBL/GenBank/DDBJ databases">
        <authorList>
            <person name="Hughes D."/>
        </authorList>
    </citation>
    <scope>NUCLEOTIDE SEQUENCE</scope>
    <source>
        <strain>Durham</strain>
        <strain evidence="2">NC isolate 2 -- Noor lab</strain>
    </source>
</reference>
<dbReference type="AlphaFoldDB" id="T1GAK0"/>
<reference evidence="1" key="2">
    <citation type="submission" date="2015-06" db="UniProtKB">
        <authorList>
            <consortium name="EnsemblMetazoa"/>
        </authorList>
    </citation>
    <scope>IDENTIFICATION</scope>
</reference>